<dbReference type="AlphaFoldDB" id="A0A4P1QGG2"/>
<sequence length="620" mass="71896">MKSLFKLNWLTFKRSVINWILIGLASALIFVMTAIQFFSMRFIGNGKIEVSNFLKFTYITFFIASFWVILLSCITTARVYQLPKTNGISYILFSKPISRQKIYWTNLLISYVLNFFNNAVIFISIFISSIIMLSATDATAQAKTIMFIKYTFAFAVTVTFIIMFFMGFIALLSAKLKDKATLGTVLGSYFGLMFFSTIIYTISSLSGSKWDFIAASDVAISKKNPTKSLFSTSSVNQFVRKTFFTDREKLKFDATNILELININSITNQLFTDLMSNNPYINGLKGSLTGSYGLYIPRKVNKNDLIGNYHTIYSFDSFASPLSYDQRKDAYLLLVDPEETNFIQEFIKKIATKKSIEFFISKKHNFLNNTLKIRSFNETYKKEMETEIKNIAAFSQDELNEIKKFQDLMEKVHKDKLSISINDPDFINFKTKFNEIIENKLKKILQVIWKNIDFKFNEEQFDNYVDTIVNEKFNGYQESSVKKELIEQELKKYKKFKEIIKAIDVNNPETILNFFEVLTNHEIDIESSNLKLSLIKNYLLSELSKNILTNNSMPKELLSPSLYEESWGNIKSISIDDKKIHEITNVKVYPWYFTIIIILSLSIGLQFLGQHLYKKESFKN</sequence>
<keyword evidence="1" id="KW-1133">Transmembrane helix</keyword>
<proteinExistence type="predicted"/>
<keyword evidence="1" id="KW-0472">Membrane</keyword>
<dbReference type="EMBL" id="CP008748">
    <property type="protein sequence ID" value="ASI54032.1"/>
    <property type="molecule type" value="Genomic_DNA"/>
</dbReference>
<dbReference type="Proteomes" id="UP000264882">
    <property type="component" value="Chromosome"/>
</dbReference>
<dbReference type="RefSeq" id="WP_119863903.1">
    <property type="nucleotide sequence ID" value="NZ_JAQRAW010000024.1"/>
</dbReference>
<feature type="transmembrane region" description="Helical" evidence="1">
    <location>
        <begin position="102"/>
        <end position="135"/>
    </location>
</feature>
<evidence type="ECO:0000313" key="2">
    <source>
        <dbReference type="EMBL" id="ASI54032.1"/>
    </source>
</evidence>
<dbReference type="KEGG" id="mhyv:MHSN_02485"/>
<evidence type="ECO:0000313" key="3">
    <source>
        <dbReference type="Proteomes" id="UP000264882"/>
    </source>
</evidence>
<reference evidence="2 3" key="1">
    <citation type="submission" date="2014-06" db="EMBL/GenBank/DDBJ databases">
        <title>The Whole Genome Sequence of Mycoplasma hyosynoviae strain ATCC 27095.</title>
        <authorList>
            <person name="Calcutt M.J."/>
            <person name="Foecking M.F."/>
        </authorList>
    </citation>
    <scope>NUCLEOTIDE SEQUENCE [LARGE SCALE GENOMIC DNA]</scope>
    <source>
        <strain evidence="2 3">M60</strain>
    </source>
</reference>
<keyword evidence="1" id="KW-0812">Transmembrane</keyword>
<feature type="transmembrane region" description="Helical" evidence="1">
    <location>
        <begin position="16"/>
        <end position="38"/>
    </location>
</feature>
<feature type="transmembrane region" description="Helical" evidence="1">
    <location>
        <begin position="58"/>
        <end position="81"/>
    </location>
</feature>
<name>A0A4P1QGG2_9BACT</name>
<keyword evidence="3" id="KW-1185">Reference proteome</keyword>
<feature type="transmembrane region" description="Helical" evidence="1">
    <location>
        <begin position="184"/>
        <end position="202"/>
    </location>
</feature>
<feature type="transmembrane region" description="Helical" evidence="1">
    <location>
        <begin position="147"/>
        <end position="172"/>
    </location>
</feature>
<accession>A0A4P1QGG2</accession>
<gene>
    <name evidence="2" type="ORF">MHSN_02485</name>
</gene>
<evidence type="ECO:0000256" key="1">
    <source>
        <dbReference type="SAM" id="Phobius"/>
    </source>
</evidence>
<protein>
    <submittedName>
        <fullName evidence="2">Uncharacterized protein</fullName>
    </submittedName>
</protein>
<feature type="transmembrane region" description="Helical" evidence="1">
    <location>
        <begin position="589"/>
        <end position="609"/>
    </location>
</feature>
<organism evidence="2 3">
    <name type="scientific">Metamycoplasma hyosynoviae</name>
    <dbReference type="NCBI Taxonomy" id="29559"/>
    <lineage>
        <taxon>Bacteria</taxon>
        <taxon>Bacillati</taxon>
        <taxon>Mycoplasmatota</taxon>
        <taxon>Mycoplasmoidales</taxon>
        <taxon>Metamycoplasmataceae</taxon>
        <taxon>Metamycoplasma</taxon>
    </lineage>
</organism>